<evidence type="ECO:0000313" key="2">
    <source>
        <dbReference type="Proteomes" id="UP000179018"/>
    </source>
</evidence>
<comment type="caution">
    <text evidence="1">The sequence shown here is derived from an EMBL/GenBank/DDBJ whole genome shotgun (WGS) entry which is preliminary data.</text>
</comment>
<dbReference type="STRING" id="1802516.A3A75_00775"/>
<reference evidence="1 2" key="1">
    <citation type="journal article" date="2016" name="Nat. Commun.">
        <title>Thousands of microbial genomes shed light on interconnected biogeochemical processes in an aquifer system.</title>
        <authorList>
            <person name="Anantharaman K."/>
            <person name="Brown C.T."/>
            <person name="Hug L.A."/>
            <person name="Sharon I."/>
            <person name="Castelle C.J."/>
            <person name="Probst A.J."/>
            <person name="Thomas B.C."/>
            <person name="Singh A."/>
            <person name="Wilkins M.J."/>
            <person name="Karaoz U."/>
            <person name="Brodie E.L."/>
            <person name="Williams K.H."/>
            <person name="Hubbard S.S."/>
            <person name="Banfield J.F."/>
        </authorList>
    </citation>
    <scope>NUCLEOTIDE SEQUENCE [LARGE SCALE GENOMIC DNA]</scope>
</reference>
<protein>
    <recommendedName>
        <fullName evidence="3">Nucleotidyl transferase AbiEii/AbiGii toxin family protein</fullName>
    </recommendedName>
</protein>
<dbReference type="EMBL" id="MGHC01000035">
    <property type="protein sequence ID" value="OGM58487.1"/>
    <property type="molecule type" value="Genomic_DNA"/>
</dbReference>
<name>A0A1F8B3C0_9BACT</name>
<accession>A0A1F8B3C0</accession>
<dbReference type="Pfam" id="PF08843">
    <property type="entry name" value="AbiEii"/>
    <property type="match status" value="1"/>
</dbReference>
<gene>
    <name evidence="1" type="ORF">A3A75_00775</name>
</gene>
<dbReference type="AlphaFoldDB" id="A0A1F8B3C0"/>
<dbReference type="InterPro" id="IPR014942">
    <property type="entry name" value="AbiEii"/>
</dbReference>
<dbReference type="Proteomes" id="UP000179018">
    <property type="component" value="Unassembled WGS sequence"/>
</dbReference>
<proteinExistence type="predicted"/>
<sequence>MISIKKEDILHKFQLLKLLTAIVDDPQISQRLYFKGGTCAAMAGFLDRFSIDLDFDLRKSVNKSKLKTGLEKIFKDQSFTIANKKDQTLFYLLKYKAPPNRRNTLRLSVFEDIIKANDYKPIFLPEIGRLVNCQTIETMFANKLVAPIDRYQKHEKIAGRDIYDIHYFFSQGYKFKDEIIKERTGVGAKDYIKILIEFIEDKITQKILTEDLSTLLPYPKFQKIRKTLKDEVLIFLKSSRM</sequence>
<organism evidence="1 2">
    <name type="scientific">Candidatus Woesebacteria bacterium RIFCSPLOWO2_01_FULL_39_10</name>
    <dbReference type="NCBI Taxonomy" id="1802516"/>
    <lineage>
        <taxon>Bacteria</taxon>
        <taxon>Candidatus Woeseibacteriota</taxon>
    </lineage>
</organism>
<evidence type="ECO:0000313" key="1">
    <source>
        <dbReference type="EMBL" id="OGM58487.1"/>
    </source>
</evidence>
<evidence type="ECO:0008006" key="3">
    <source>
        <dbReference type="Google" id="ProtNLM"/>
    </source>
</evidence>
<dbReference type="Gene3D" id="3.10.450.620">
    <property type="entry name" value="JHP933, nucleotidyltransferase-like core domain"/>
    <property type="match status" value="1"/>
</dbReference>